<sequence length="153" mass="17546">MKLLIDKEILESWRMALIEAKQNEVGGILFGEHIDNEEFRLVEFTIQKKQGNKASFRRKANEARKSLKNLSKAYGNEHAQFNYLGEWHSHPNSLAIPSEMDIETMHSILNDKSTVANFLVLMILKVNHDSFIEMSAITFLASGHEIECQIEIT</sequence>
<keyword evidence="8" id="KW-1185">Reference proteome</keyword>
<keyword evidence="5" id="KW-0482">Metalloprotease</keyword>
<accession>A0ABV7J7Y0</accession>
<evidence type="ECO:0000313" key="7">
    <source>
        <dbReference type="EMBL" id="MFC3193222.1"/>
    </source>
</evidence>
<dbReference type="Pfam" id="PF14464">
    <property type="entry name" value="Prok-JAB"/>
    <property type="match status" value="1"/>
</dbReference>
<protein>
    <submittedName>
        <fullName evidence="7">Mov34/MPN/PAD-1 family protein</fullName>
    </submittedName>
</protein>
<feature type="domain" description="JAB" evidence="6">
    <location>
        <begin position="19"/>
        <end position="118"/>
    </location>
</feature>
<dbReference type="Gene3D" id="3.40.140.10">
    <property type="entry name" value="Cytidine Deaminase, domain 2"/>
    <property type="match status" value="1"/>
</dbReference>
<dbReference type="RefSeq" id="WP_077409905.1">
    <property type="nucleotide sequence ID" value="NZ_JBHRTS010000002.1"/>
</dbReference>
<dbReference type="SUPFAM" id="SSF102712">
    <property type="entry name" value="JAB1/MPN domain"/>
    <property type="match status" value="1"/>
</dbReference>
<evidence type="ECO:0000256" key="3">
    <source>
        <dbReference type="ARBA" id="ARBA00022801"/>
    </source>
</evidence>
<reference evidence="8" key="1">
    <citation type="journal article" date="2019" name="Int. J. Syst. Evol. Microbiol.">
        <title>The Global Catalogue of Microorganisms (GCM) 10K type strain sequencing project: providing services to taxonomists for standard genome sequencing and annotation.</title>
        <authorList>
            <consortium name="The Broad Institute Genomics Platform"/>
            <consortium name="The Broad Institute Genome Sequencing Center for Infectious Disease"/>
            <person name="Wu L."/>
            <person name="Ma J."/>
        </authorList>
    </citation>
    <scope>NUCLEOTIDE SEQUENCE [LARGE SCALE GENOMIC DNA]</scope>
    <source>
        <strain evidence="8">KCTC 42953</strain>
    </source>
</reference>
<keyword evidence="3" id="KW-0378">Hydrolase</keyword>
<keyword evidence="2" id="KW-0479">Metal-binding</keyword>
<evidence type="ECO:0000313" key="8">
    <source>
        <dbReference type="Proteomes" id="UP001595533"/>
    </source>
</evidence>
<evidence type="ECO:0000256" key="4">
    <source>
        <dbReference type="ARBA" id="ARBA00022833"/>
    </source>
</evidence>
<evidence type="ECO:0000256" key="1">
    <source>
        <dbReference type="ARBA" id="ARBA00022670"/>
    </source>
</evidence>
<organism evidence="7 8">
    <name type="scientific">Marinicella sediminis</name>
    <dbReference type="NCBI Taxonomy" id="1792834"/>
    <lineage>
        <taxon>Bacteria</taxon>
        <taxon>Pseudomonadati</taxon>
        <taxon>Pseudomonadota</taxon>
        <taxon>Gammaproteobacteria</taxon>
        <taxon>Lysobacterales</taxon>
        <taxon>Marinicellaceae</taxon>
        <taxon>Marinicella</taxon>
    </lineage>
</organism>
<dbReference type="EMBL" id="JBHRTS010000002">
    <property type="protein sequence ID" value="MFC3193222.1"/>
    <property type="molecule type" value="Genomic_DNA"/>
</dbReference>
<evidence type="ECO:0000256" key="5">
    <source>
        <dbReference type="ARBA" id="ARBA00023049"/>
    </source>
</evidence>
<name>A0ABV7J7Y0_9GAMM</name>
<proteinExistence type="predicted"/>
<comment type="caution">
    <text evidence="7">The sequence shown here is derived from an EMBL/GenBank/DDBJ whole genome shotgun (WGS) entry which is preliminary data.</text>
</comment>
<gene>
    <name evidence="7" type="ORF">ACFODZ_03095</name>
</gene>
<evidence type="ECO:0000256" key="2">
    <source>
        <dbReference type="ARBA" id="ARBA00022723"/>
    </source>
</evidence>
<dbReference type="Proteomes" id="UP001595533">
    <property type="component" value="Unassembled WGS sequence"/>
</dbReference>
<dbReference type="InterPro" id="IPR028090">
    <property type="entry name" value="JAB_dom_prok"/>
</dbReference>
<keyword evidence="1" id="KW-0645">Protease</keyword>
<keyword evidence="4" id="KW-0862">Zinc</keyword>
<evidence type="ECO:0000259" key="6">
    <source>
        <dbReference type="Pfam" id="PF14464"/>
    </source>
</evidence>